<dbReference type="InterPro" id="IPR008145">
    <property type="entry name" value="GK/Ca_channel_bsu"/>
</dbReference>
<keyword evidence="9" id="KW-1185">Reference proteome</keyword>
<dbReference type="InterPro" id="IPR027417">
    <property type="entry name" value="P-loop_NTPase"/>
</dbReference>
<keyword evidence="5 6" id="KW-0067">ATP-binding</keyword>
<evidence type="ECO:0000256" key="2">
    <source>
        <dbReference type="ARBA" id="ARBA00005069"/>
    </source>
</evidence>
<reference evidence="8 9" key="1">
    <citation type="submission" date="2020-06" db="EMBL/GenBank/DDBJ databases">
        <title>Genome sequence of Rhizobium sp strain ADMK78.</title>
        <authorList>
            <person name="Rahi P."/>
        </authorList>
    </citation>
    <scope>NUCLEOTIDE SEQUENCE [LARGE SCALE GENOMIC DNA]</scope>
    <source>
        <strain evidence="8 9">ADMK78</strain>
    </source>
</reference>
<comment type="catalytic activity">
    <reaction evidence="1 6">
        <text>alpha-D-ribose 1,5-bisphosphate + ATP = 5-phospho-alpha-D-ribose 1-diphosphate + ADP</text>
        <dbReference type="Rhea" id="RHEA:20109"/>
        <dbReference type="ChEBI" id="CHEBI:30616"/>
        <dbReference type="ChEBI" id="CHEBI:58017"/>
        <dbReference type="ChEBI" id="CHEBI:68688"/>
        <dbReference type="ChEBI" id="CHEBI:456216"/>
        <dbReference type="EC" id="2.7.4.23"/>
    </reaction>
</comment>
<protein>
    <recommendedName>
        <fullName evidence="6">Ribose 1,5-bisphosphate phosphokinase PhnN</fullName>
        <ecNumber evidence="6">2.7.4.23</ecNumber>
    </recommendedName>
    <alternativeName>
        <fullName evidence="6">Ribose 1,5-bisphosphokinase</fullName>
    </alternativeName>
</protein>
<dbReference type="NCBIfam" id="TIGR02322">
    <property type="entry name" value="phosphon_PhnN"/>
    <property type="match status" value="1"/>
</dbReference>
<sequence>MVVVVGPSGAGKDSVIGYALSRIGERPDIHLVRRLITRPADAGGEQHEALSESEFETRLRAGDFAVDWTAHGLRYGIPASVRDELAKGHVVIANGSRAVLDRFKDAFPSLLIVNIVARPEILAERLDKRGRESTVDIALRLERADSVGIHERFSSVTIDNSGPLETAGERFLSIIKALIDGKA</sequence>
<evidence type="ECO:0000256" key="1">
    <source>
        <dbReference type="ARBA" id="ARBA00000373"/>
    </source>
</evidence>
<evidence type="ECO:0000313" key="9">
    <source>
        <dbReference type="Proteomes" id="UP000308530"/>
    </source>
</evidence>
<dbReference type="HAMAP" id="MF_00836">
    <property type="entry name" value="PhnN"/>
    <property type="match status" value="1"/>
</dbReference>
<evidence type="ECO:0000259" key="7">
    <source>
        <dbReference type="PROSITE" id="PS50052"/>
    </source>
</evidence>
<dbReference type="PROSITE" id="PS50052">
    <property type="entry name" value="GUANYLATE_KINASE_2"/>
    <property type="match status" value="1"/>
</dbReference>
<evidence type="ECO:0000313" key="8">
    <source>
        <dbReference type="EMBL" id="QLF71288.1"/>
    </source>
</evidence>
<evidence type="ECO:0000256" key="3">
    <source>
        <dbReference type="ARBA" id="ARBA00022679"/>
    </source>
</evidence>
<feature type="domain" description="Guanylate kinase-like" evidence="7">
    <location>
        <begin position="1"/>
        <end position="176"/>
    </location>
</feature>
<dbReference type="Proteomes" id="UP000308530">
    <property type="component" value="Chromosome"/>
</dbReference>
<dbReference type="SMART" id="SM00072">
    <property type="entry name" value="GuKc"/>
    <property type="match status" value="1"/>
</dbReference>
<accession>A0ABX6QRP5</accession>
<organism evidence="8 9">
    <name type="scientific">Peteryoungia desertarenae</name>
    <dbReference type="NCBI Taxonomy" id="1813451"/>
    <lineage>
        <taxon>Bacteria</taxon>
        <taxon>Pseudomonadati</taxon>
        <taxon>Pseudomonadota</taxon>
        <taxon>Alphaproteobacteria</taxon>
        <taxon>Hyphomicrobiales</taxon>
        <taxon>Rhizobiaceae</taxon>
        <taxon>Peteryoungia</taxon>
    </lineage>
</organism>
<dbReference type="InterPro" id="IPR012699">
    <property type="entry name" value="PhnN"/>
</dbReference>
<comment type="function">
    <text evidence="6">Catalyzes the phosphorylation of ribose 1,5-bisphosphate to 5-phospho-D-ribosyl alpha-1-diphosphate (PRPP).</text>
</comment>
<evidence type="ECO:0000256" key="5">
    <source>
        <dbReference type="ARBA" id="ARBA00022840"/>
    </source>
</evidence>
<dbReference type="Gene3D" id="3.40.50.300">
    <property type="entry name" value="P-loop containing nucleotide triphosphate hydrolases"/>
    <property type="match status" value="1"/>
</dbReference>
<dbReference type="EMBL" id="CP058350">
    <property type="protein sequence ID" value="QLF71288.1"/>
    <property type="molecule type" value="Genomic_DNA"/>
</dbReference>
<feature type="binding site" evidence="6">
    <location>
        <begin position="6"/>
        <end position="13"/>
    </location>
    <ligand>
        <name>ATP</name>
        <dbReference type="ChEBI" id="CHEBI:30616"/>
    </ligand>
</feature>
<comment type="similarity">
    <text evidence="6">Belongs to the ribose 1,5-bisphosphokinase family.</text>
</comment>
<evidence type="ECO:0000256" key="4">
    <source>
        <dbReference type="ARBA" id="ARBA00022741"/>
    </source>
</evidence>
<keyword evidence="4 6" id="KW-0547">Nucleotide-binding</keyword>
<comment type="pathway">
    <text evidence="2 6">Metabolic intermediate biosynthesis; 5-phospho-alpha-D-ribose 1-diphosphate biosynthesis; 5-phospho-alpha-D-ribose 1-diphosphate from D-ribose 5-phosphate (route II): step 3/3.</text>
</comment>
<dbReference type="SUPFAM" id="SSF52540">
    <property type="entry name" value="P-loop containing nucleoside triphosphate hydrolases"/>
    <property type="match status" value="1"/>
</dbReference>
<dbReference type="InterPro" id="IPR008144">
    <property type="entry name" value="Guanylate_kin-like_dom"/>
</dbReference>
<proteinExistence type="inferred from homology"/>
<dbReference type="EC" id="2.7.4.23" evidence="6"/>
<name>A0ABX6QRP5_9HYPH</name>
<keyword evidence="3 6" id="KW-0808">Transferase</keyword>
<evidence type="ECO:0000256" key="6">
    <source>
        <dbReference type="HAMAP-Rule" id="MF_00836"/>
    </source>
</evidence>
<gene>
    <name evidence="6 8" type="primary">phnN</name>
    <name evidence="8" type="ORF">FE840_005455</name>
</gene>